<proteinExistence type="predicted"/>
<dbReference type="InterPro" id="IPR000835">
    <property type="entry name" value="HTH_MarR-typ"/>
</dbReference>
<dbReference type="PROSITE" id="PS01117">
    <property type="entry name" value="HTH_MARR_1"/>
    <property type="match status" value="1"/>
</dbReference>
<dbReference type="Gene3D" id="1.10.10.10">
    <property type="entry name" value="Winged helix-like DNA-binding domain superfamily/Winged helix DNA-binding domain"/>
    <property type="match status" value="1"/>
</dbReference>
<name>A0A6V8SLI1_9CLOT</name>
<dbReference type="AlphaFoldDB" id="A0A6V8SLI1"/>
<keyword evidence="2" id="KW-0238">DNA-binding</keyword>
<evidence type="ECO:0000313" key="5">
    <source>
        <dbReference type="EMBL" id="GFP78037.1"/>
    </source>
</evidence>
<accession>A0A6V8SLI1</accession>
<dbReference type="PANTHER" id="PTHR42756">
    <property type="entry name" value="TRANSCRIPTIONAL REGULATOR, MARR"/>
    <property type="match status" value="1"/>
</dbReference>
<dbReference type="PROSITE" id="PS50995">
    <property type="entry name" value="HTH_MARR_2"/>
    <property type="match status" value="1"/>
</dbReference>
<evidence type="ECO:0000259" key="4">
    <source>
        <dbReference type="PROSITE" id="PS50995"/>
    </source>
</evidence>
<dbReference type="EMBL" id="BLZR01000001">
    <property type="protein sequence ID" value="GFP78037.1"/>
    <property type="molecule type" value="Genomic_DNA"/>
</dbReference>
<evidence type="ECO:0000256" key="2">
    <source>
        <dbReference type="ARBA" id="ARBA00023125"/>
    </source>
</evidence>
<sequence length="147" mass="17177">MTKKDKMLGGYISQLYRLGSAFITKELSKFNIGYGQFMFLIELYRHESICQEELAEILHIDKGTTARAIKKLEEHEYVIRVKDTSDRRAYKLSVTDKAKEIEPHIKNILYDWNDKLTSNLNEDEKKMALELMSKIAKNQRICAGKEK</sequence>
<evidence type="ECO:0000313" key="6">
    <source>
        <dbReference type="Proteomes" id="UP000580568"/>
    </source>
</evidence>
<dbReference type="CDD" id="cd00090">
    <property type="entry name" value="HTH_ARSR"/>
    <property type="match status" value="1"/>
</dbReference>
<evidence type="ECO:0000256" key="3">
    <source>
        <dbReference type="ARBA" id="ARBA00023163"/>
    </source>
</evidence>
<organism evidence="5 6">
    <name type="scientific">Clostridium fungisolvens</name>
    <dbReference type="NCBI Taxonomy" id="1604897"/>
    <lineage>
        <taxon>Bacteria</taxon>
        <taxon>Bacillati</taxon>
        <taxon>Bacillota</taxon>
        <taxon>Clostridia</taxon>
        <taxon>Eubacteriales</taxon>
        <taxon>Clostridiaceae</taxon>
        <taxon>Clostridium</taxon>
    </lineage>
</organism>
<dbReference type="InterPro" id="IPR023187">
    <property type="entry name" value="Tscrpt_reg_MarR-type_CS"/>
</dbReference>
<dbReference type="SUPFAM" id="SSF46785">
    <property type="entry name" value="Winged helix' DNA-binding domain"/>
    <property type="match status" value="1"/>
</dbReference>
<dbReference type="InterPro" id="IPR036388">
    <property type="entry name" value="WH-like_DNA-bd_sf"/>
</dbReference>
<dbReference type="GO" id="GO:0003700">
    <property type="term" value="F:DNA-binding transcription factor activity"/>
    <property type="evidence" value="ECO:0007669"/>
    <property type="project" value="InterPro"/>
</dbReference>
<dbReference type="Proteomes" id="UP000580568">
    <property type="component" value="Unassembled WGS sequence"/>
</dbReference>
<protein>
    <submittedName>
        <fullName evidence="5">Transcriptional regulator SlyA</fullName>
    </submittedName>
</protein>
<dbReference type="RefSeq" id="WP_183279360.1">
    <property type="nucleotide sequence ID" value="NZ_BLZR01000001.1"/>
</dbReference>
<feature type="domain" description="HTH marR-type" evidence="4">
    <location>
        <begin position="1"/>
        <end position="137"/>
    </location>
</feature>
<dbReference type="SMART" id="SM00347">
    <property type="entry name" value="HTH_MARR"/>
    <property type="match status" value="1"/>
</dbReference>
<keyword evidence="3" id="KW-0804">Transcription</keyword>
<dbReference type="InterPro" id="IPR011991">
    <property type="entry name" value="ArsR-like_HTH"/>
</dbReference>
<reference evidence="5 6" key="1">
    <citation type="submission" date="2020-07" db="EMBL/GenBank/DDBJ databases">
        <title>A new beta-1,3-glucan-decomposing anaerobic bacterium isolated from anoxic soil subjected to biological soil disinfestation.</title>
        <authorList>
            <person name="Ueki A."/>
            <person name="Tonouchi A."/>
        </authorList>
    </citation>
    <scope>NUCLEOTIDE SEQUENCE [LARGE SCALE GENOMIC DNA]</scope>
    <source>
        <strain evidence="5 6">TW1</strain>
    </source>
</reference>
<gene>
    <name evidence="5" type="ORF">bsdtw1_04229</name>
</gene>
<dbReference type="InterPro" id="IPR036390">
    <property type="entry name" value="WH_DNA-bd_sf"/>
</dbReference>
<comment type="caution">
    <text evidence="5">The sequence shown here is derived from an EMBL/GenBank/DDBJ whole genome shotgun (WGS) entry which is preliminary data.</text>
</comment>
<dbReference type="PANTHER" id="PTHR42756:SF2">
    <property type="entry name" value="MARR FAMILY REGULATORY PROTEIN"/>
    <property type="match status" value="1"/>
</dbReference>
<dbReference type="PRINTS" id="PR00598">
    <property type="entry name" value="HTHMARR"/>
</dbReference>
<dbReference type="Pfam" id="PF01047">
    <property type="entry name" value="MarR"/>
    <property type="match status" value="1"/>
</dbReference>
<evidence type="ECO:0000256" key="1">
    <source>
        <dbReference type="ARBA" id="ARBA00023015"/>
    </source>
</evidence>
<dbReference type="GO" id="GO:0003677">
    <property type="term" value="F:DNA binding"/>
    <property type="evidence" value="ECO:0007669"/>
    <property type="project" value="UniProtKB-KW"/>
</dbReference>
<keyword evidence="1" id="KW-0805">Transcription regulation</keyword>
<keyword evidence="6" id="KW-1185">Reference proteome</keyword>